<organism evidence="2 3">
    <name type="scientific">Molossus molossus</name>
    <name type="common">Pallas' mastiff bat</name>
    <name type="synonym">Vespertilio molossus</name>
    <dbReference type="NCBI Taxonomy" id="27622"/>
    <lineage>
        <taxon>Eukaryota</taxon>
        <taxon>Metazoa</taxon>
        <taxon>Chordata</taxon>
        <taxon>Craniata</taxon>
        <taxon>Vertebrata</taxon>
        <taxon>Euteleostomi</taxon>
        <taxon>Mammalia</taxon>
        <taxon>Eutheria</taxon>
        <taxon>Laurasiatheria</taxon>
        <taxon>Chiroptera</taxon>
        <taxon>Yangochiroptera</taxon>
        <taxon>Molossidae</taxon>
        <taxon>Molossus</taxon>
    </lineage>
</organism>
<keyword evidence="3" id="KW-1185">Reference proteome</keyword>
<feature type="region of interest" description="Disordered" evidence="1">
    <location>
        <begin position="103"/>
        <end position="131"/>
    </location>
</feature>
<protein>
    <submittedName>
        <fullName evidence="2">Ras suppressor protein 1</fullName>
    </submittedName>
</protein>
<gene>
    <name evidence="2" type="ORF">HJG59_015957</name>
</gene>
<evidence type="ECO:0000256" key="1">
    <source>
        <dbReference type="SAM" id="MobiDB-lite"/>
    </source>
</evidence>
<accession>A0A7J8JZS4</accession>
<feature type="compositionally biased region" description="Basic and acidic residues" evidence="1">
    <location>
        <begin position="7"/>
        <end position="24"/>
    </location>
</feature>
<proteinExistence type="predicted"/>
<dbReference type="EMBL" id="JACASF010000001">
    <property type="protein sequence ID" value="KAF6502414.1"/>
    <property type="molecule type" value="Genomic_DNA"/>
</dbReference>
<evidence type="ECO:0000313" key="3">
    <source>
        <dbReference type="Proteomes" id="UP000550707"/>
    </source>
</evidence>
<dbReference type="AlphaFoldDB" id="A0A7J8JZS4"/>
<feature type="compositionally biased region" description="Basic and acidic residues" evidence="1">
    <location>
        <begin position="110"/>
        <end position="119"/>
    </location>
</feature>
<evidence type="ECO:0000313" key="2">
    <source>
        <dbReference type="EMBL" id="KAF6502414.1"/>
    </source>
</evidence>
<name>A0A7J8JZS4_MOLMO</name>
<comment type="caution">
    <text evidence="2">The sequence shown here is derived from an EMBL/GenBank/DDBJ whole genome shotgun (WGS) entry which is preliminary data.</text>
</comment>
<dbReference type="Proteomes" id="UP000550707">
    <property type="component" value="Unassembled WGS sequence"/>
</dbReference>
<reference evidence="2 3" key="1">
    <citation type="journal article" date="2020" name="Nature">
        <title>Six reference-quality genomes reveal evolution of bat adaptations.</title>
        <authorList>
            <person name="Jebb D."/>
            <person name="Huang Z."/>
            <person name="Pippel M."/>
            <person name="Hughes G.M."/>
            <person name="Lavrichenko K."/>
            <person name="Devanna P."/>
            <person name="Winkler S."/>
            <person name="Jermiin L.S."/>
            <person name="Skirmuntt E.C."/>
            <person name="Katzourakis A."/>
            <person name="Burkitt-Gray L."/>
            <person name="Ray D.A."/>
            <person name="Sullivan K.A.M."/>
            <person name="Roscito J.G."/>
            <person name="Kirilenko B.M."/>
            <person name="Davalos L.M."/>
            <person name="Corthals A.P."/>
            <person name="Power M.L."/>
            <person name="Jones G."/>
            <person name="Ransome R.D."/>
            <person name="Dechmann D.K.N."/>
            <person name="Locatelli A.G."/>
            <person name="Puechmaille S.J."/>
            <person name="Fedrigo O."/>
            <person name="Jarvis E.D."/>
            <person name="Hiller M."/>
            <person name="Vernes S.C."/>
            <person name="Myers E.W."/>
            <person name="Teeling E.C."/>
        </authorList>
    </citation>
    <scope>NUCLEOTIDE SEQUENCE [LARGE SCALE GENOMIC DNA]</scope>
    <source>
        <strain evidence="2">MMolMol1</strain>
        <tissue evidence="2">Muscle</tissue>
    </source>
</reference>
<feature type="region of interest" description="Disordered" evidence="1">
    <location>
        <begin position="1"/>
        <end position="25"/>
    </location>
</feature>
<sequence>MSKSLKKLVEESREKNQPEVDMSDRGISNMLDVNGLFSLSHITQLVLSHNKLTRNLDLTGQKQVFKAENNPWVTPIADQFQLGVSHVFEYIRSETYKYLYGRHMQANPEPPKKNNDKSKKISRKPLTAKNK</sequence>